<gene>
    <name evidence="1" type="ORF">C3L24_04385</name>
</gene>
<dbReference type="SUPFAM" id="SSF160214">
    <property type="entry name" value="FlaG-like"/>
    <property type="match status" value="1"/>
</dbReference>
<proteinExistence type="predicted"/>
<dbReference type="InterPro" id="IPR035924">
    <property type="entry name" value="FlaG-like_sf"/>
</dbReference>
<evidence type="ECO:0000313" key="1">
    <source>
        <dbReference type="EMBL" id="PUE03603.1"/>
    </source>
</evidence>
<accession>A0A6N4DZJ6</accession>
<dbReference type="InterPro" id="IPR005186">
    <property type="entry name" value="FlaG"/>
</dbReference>
<dbReference type="Proteomes" id="UP000250928">
    <property type="component" value="Unassembled WGS sequence"/>
</dbReference>
<name>A0A6N4DZJ6_9GAMM</name>
<sequence>MVRVYDADTNELIRQYPPDEVLALVRTIKQMVDNPEPGFILRDEA</sequence>
<dbReference type="Gene3D" id="3.30.160.170">
    <property type="entry name" value="FlaG-like"/>
    <property type="match status" value="1"/>
</dbReference>
<evidence type="ECO:0000313" key="2">
    <source>
        <dbReference type="Proteomes" id="UP000250928"/>
    </source>
</evidence>
<reference evidence="1 2" key="1">
    <citation type="submission" date="2018-01" db="EMBL/GenBank/DDBJ databases">
        <title>Novel co-symbiosis in the lucinid bivalve Phacoides pectinatus.</title>
        <authorList>
            <person name="Lim S.J."/>
            <person name="Davis B.G."/>
            <person name="Gill D.E."/>
            <person name="Engel A.S."/>
            <person name="Anderson L.C."/>
            <person name="Campbell B.J."/>
        </authorList>
    </citation>
    <scope>NUCLEOTIDE SEQUENCE [LARGE SCALE GENOMIC DNA]</scope>
    <source>
        <strain evidence="1">N3_P5</strain>
    </source>
</reference>
<dbReference type="AlphaFoldDB" id="A0A6N4DZJ6"/>
<comment type="caution">
    <text evidence="1">The sequence shown here is derived from an EMBL/GenBank/DDBJ whole genome shotgun (WGS) entry which is preliminary data.</text>
</comment>
<dbReference type="EMBL" id="PQCO01000154">
    <property type="protein sequence ID" value="PUE03603.1"/>
    <property type="molecule type" value="Genomic_DNA"/>
</dbReference>
<dbReference type="Pfam" id="PF03646">
    <property type="entry name" value="FlaG"/>
    <property type="match status" value="1"/>
</dbReference>
<protein>
    <recommendedName>
        <fullName evidence="3">Flagellar protein FlaG</fullName>
    </recommendedName>
</protein>
<evidence type="ECO:0008006" key="3">
    <source>
        <dbReference type="Google" id="ProtNLM"/>
    </source>
</evidence>
<organism evidence="1 2">
    <name type="scientific">Candidatus Sedimenticola endophacoides</name>
    <dbReference type="NCBI Taxonomy" id="2548426"/>
    <lineage>
        <taxon>Bacteria</taxon>
        <taxon>Pseudomonadati</taxon>
        <taxon>Pseudomonadota</taxon>
        <taxon>Gammaproteobacteria</taxon>
        <taxon>Chromatiales</taxon>
        <taxon>Sedimenticolaceae</taxon>
        <taxon>Sedimenticola</taxon>
    </lineage>
</organism>